<dbReference type="HAMAP" id="MF_01678">
    <property type="entry name" value="Salvage_MtnA"/>
    <property type="match status" value="1"/>
</dbReference>
<evidence type="ECO:0000256" key="2">
    <source>
        <dbReference type="ARBA" id="ARBA00023167"/>
    </source>
</evidence>
<comment type="function">
    <text evidence="4">Catalyzes the interconversion of methylthioribose-1-phosphate (MTR-1-P) into methylthioribulose-1-phosphate (MTRu-1-P).</text>
</comment>
<name>A0ABS4RM44_PAEXY</name>
<reference evidence="5 6" key="1">
    <citation type="submission" date="2021-03" db="EMBL/GenBank/DDBJ databases">
        <title>Genomic Encyclopedia of Type Strains, Phase IV (KMG-IV): sequencing the most valuable type-strain genomes for metagenomic binning, comparative biology and taxonomic classification.</title>
        <authorList>
            <person name="Goeker M."/>
        </authorList>
    </citation>
    <scope>NUCLEOTIDE SEQUENCE [LARGE SCALE GENOMIC DNA]</scope>
    <source>
        <strain evidence="5 6">DSM 21292</strain>
    </source>
</reference>
<dbReference type="PANTHER" id="PTHR43475:SF4">
    <property type="entry name" value="METHYLTHIORIBOSE-1-PHOSPHATE ISOMERASE"/>
    <property type="match status" value="1"/>
</dbReference>
<feature type="binding site" evidence="4">
    <location>
        <position position="95"/>
    </location>
    <ligand>
        <name>substrate</name>
    </ligand>
</feature>
<feature type="binding site" evidence="4">
    <location>
        <begin position="52"/>
        <end position="54"/>
    </location>
    <ligand>
        <name>substrate</name>
    </ligand>
</feature>
<feature type="active site" description="Proton donor" evidence="4">
    <location>
        <position position="245"/>
    </location>
</feature>
<keyword evidence="2 4" id="KW-0486">Methionine biosynthesis</keyword>
<feature type="site" description="Transition state stabilizer" evidence="4">
    <location>
        <position position="165"/>
    </location>
</feature>
<dbReference type="NCBIfam" id="NF004326">
    <property type="entry name" value="PRK05720.1"/>
    <property type="match status" value="1"/>
</dbReference>
<feature type="binding site" evidence="4">
    <location>
        <position position="204"/>
    </location>
    <ligand>
        <name>substrate</name>
    </ligand>
</feature>
<keyword evidence="6" id="KW-1185">Reference proteome</keyword>
<dbReference type="InterPro" id="IPR027363">
    <property type="entry name" value="M1Pi_N"/>
</dbReference>
<organism evidence="5 6">
    <name type="scientific">Paenibacillus xylanexedens</name>
    <dbReference type="NCBI Taxonomy" id="528191"/>
    <lineage>
        <taxon>Bacteria</taxon>
        <taxon>Bacillati</taxon>
        <taxon>Bacillota</taxon>
        <taxon>Bacilli</taxon>
        <taxon>Bacillales</taxon>
        <taxon>Paenibacillaceae</taxon>
        <taxon>Paenibacillus</taxon>
    </lineage>
</organism>
<comment type="similarity">
    <text evidence="4">Belongs to the EIF-2B alpha/beta/delta subunits family. MtnA subfamily.</text>
</comment>
<comment type="pathway">
    <text evidence="4">Amino-acid biosynthesis; L-methionine biosynthesis via salvage pathway; L-methionine from S-methyl-5-thio-alpha-D-ribose 1-phosphate: step 1/6.</text>
</comment>
<dbReference type="InterPro" id="IPR000649">
    <property type="entry name" value="IF-2B-related"/>
</dbReference>
<dbReference type="SUPFAM" id="SSF100950">
    <property type="entry name" value="NagB/RpiA/CoA transferase-like"/>
    <property type="match status" value="1"/>
</dbReference>
<evidence type="ECO:0000256" key="4">
    <source>
        <dbReference type="HAMAP-Rule" id="MF_01678"/>
    </source>
</evidence>
<dbReference type="NCBIfam" id="TIGR00512">
    <property type="entry name" value="salvage_mtnA"/>
    <property type="match status" value="1"/>
</dbReference>
<evidence type="ECO:0000256" key="3">
    <source>
        <dbReference type="ARBA" id="ARBA00023235"/>
    </source>
</evidence>
<dbReference type="InterPro" id="IPR042529">
    <property type="entry name" value="IF_2B-like_C"/>
</dbReference>
<evidence type="ECO:0000313" key="5">
    <source>
        <dbReference type="EMBL" id="MBP2243967.1"/>
    </source>
</evidence>
<dbReference type="Gene3D" id="1.20.120.420">
    <property type="entry name" value="translation initiation factor eif-2b, domain 1"/>
    <property type="match status" value="1"/>
</dbReference>
<dbReference type="Proteomes" id="UP000810207">
    <property type="component" value="Unassembled WGS sequence"/>
</dbReference>
<comment type="caution">
    <text evidence="5">The sequence shown here is derived from an EMBL/GenBank/DDBJ whole genome shotgun (WGS) entry which is preliminary data.</text>
</comment>
<dbReference type="PANTHER" id="PTHR43475">
    <property type="entry name" value="METHYLTHIORIBOSE-1-PHOSPHATE ISOMERASE"/>
    <property type="match status" value="1"/>
</dbReference>
<dbReference type="RefSeq" id="WP_211081100.1">
    <property type="nucleotide sequence ID" value="NZ_CBCSLC010000001.1"/>
</dbReference>
<dbReference type="InterPro" id="IPR005251">
    <property type="entry name" value="IF-M1Pi"/>
</dbReference>
<gene>
    <name evidence="4" type="primary">mtnA</name>
    <name evidence="5" type="ORF">J2Z28_000577</name>
</gene>
<protein>
    <recommendedName>
        <fullName evidence="4">Methylthioribose-1-phosphate isomerase</fullName>
        <shortName evidence="4">M1Pi</shortName>
        <shortName evidence="4">MTR-1-P isomerase</shortName>
        <ecNumber evidence="4">5.3.1.23</ecNumber>
    </recommendedName>
    <alternativeName>
        <fullName evidence="4">S-methyl-5-thioribose-1-phosphate isomerase</fullName>
    </alternativeName>
</protein>
<dbReference type="GO" id="GO:0046523">
    <property type="term" value="F:S-methyl-5-thioribose-1-phosphate isomerase activity"/>
    <property type="evidence" value="ECO:0007669"/>
    <property type="project" value="UniProtKB-EC"/>
</dbReference>
<dbReference type="InterPro" id="IPR037171">
    <property type="entry name" value="NagB/RpiA_transferase-like"/>
</dbReference>
<dbReference type="Gene3D" id="3.40.50.10470">
    <property type="entry name" value="Translation initiation factor eif-2b, domain 2"/>
    <property type="match status" value="1"/>
</dbReference>
<proteinExistence type="inferred from homology"/>
<dbReference type="EC" id="5.3.1.23" evidence="4"/>
<dbReference type="NCBIfam" id="TIGR00524">
    <property type="entry name" value="eIF-2B_rel"/>
    <property type="match status" value="1"/>
</dbReference>
<sequence length="363" mass="39416">MTTPEYQPLSSLIWKKDKLEMLDQRLLPETILMLKLYTPEEVWESIHSMKVRGAPAIGIAAAFGVVLGAKSYDGTTVQGWLDHVKSICAHLATSRPTAVNLFWALDRMMQKSNEVVESGLSLDEGNDALEVEALLIQKEDEEVCRMIGENALPLFEDGMGVLTHCNAGGLATAKYGTATAPMYLAQERGIHLKVFADETRPVLQGARLTAFELQQAGIDVTLLCDNMAGMVMSKGWIQAVIVGTDRVAANGDVANKIGTYSVALLAKAHNIPFYVASPLSTIDLSTPSGDLIPIEERAAEEVTEGFGKRTAPQGVKVYNPAFDVTPNEYVTAIITEKGVVRAPFQENLAALFAKEEAEFNESI</sequence>
<comment type="catalytic activity">
    <reaction evidence="4">
        <text>5-(methylsulfanyl)-alpha-D-ribose 1-phosphate = 5-(methylsulfanyl)-D-ribulose 1-phosphate</text>
        <dbReference type="Rhea" id="RHEA:19989"/>
        <dbReference type="ChEBI" id="CHEBI:58533"/>
        <dbReference type="ChEBI" id="CHEBI:58548"/>
        <dbReference type="EC" id="5.3.1.23"/>
    </reaction>
</comment>
<evidence type="ECO:0000313" key="6">
    <source>
        <dbReference type="Proteomes" id="UP000810207"/>
    </source>
</evidence>
<dbReference type="Pfam" id="PF01008">
    <property type="entry name" value="IF-2B"/>
    <property type="match status" value="1"/>
</dbReference>
<feature type="binding site" evidence="4">
    <location>
        <begin position="255"/>
        <end position="256"/>
    </location>
    <ligand>
        <name>substrate</name>
    </ligand>
</feature>
<evidence type="ECO:0000256" key="1">
    <source>
        <dbReference type="ARBA" id="ARBA00022605"/>
    </source>
</evidence>
<keyword evidence="1 4" id="KW-0028">Amino-acid biosynthesis</keyword>
<dbReference type="EMBL" id="JAGIKV010000002">
    <property type="protein sequence ID" value="MBP2243967.1"/>
    <property type="molecule type" value="Genomic_DNA"/>
</dbReference>
<accession>A0ABS4RM44</accession>
<dbReference type="InterPro" id="IPR011559">
    <property type="entry name" value="Initiation_fac_2B_a/b/d"/>
</dbReference>
<keyword evidence="3 4" id="KW-0413">Isomerase</keyword>